<evidence type="ECO:0000259" key="5">
    <source>
        <dbReference type="Pfam" id="PF20597"/>
    </source>
</evidence>
<proteinExistence type="predicted"/>
<evidence type="ECO:0000256" key="1">
    <source>
        <dbReference type="SAM" id="MobiDB-lite"/>
    </source>
</evidence>
<evidence type="ECO:0000313" key="6">
    <source>
        <dbReference type="EMBL" id="QNE36932.1"/>
    </source>
</evidence>
<accession>A0A7G6YEL7</accession>
<dbReference type="NCBIfam" id="TIGR04215">
    <property type="entry name" value="choice_anch_A"/>
    <property type="match status" value="1"/>
</dbReference>
<keyword evidence="2" id="KW-0812">Transmembrane</keyword>
<protein>
    <submittedName>
        <fullName evidence="6">Choice-of-anchor A family protein</fullName>
    </submittedName>
</protein>
<gene>
    <name evidence="6" type="ORF">F1C12_18645</name>
</gene>
<feature type="compositionally biased region" description="Polar residues" evidence="1">
    <location>
        <begin position="391"/>
        <end position="410"/>
    </location>
</feature>
<evidence type="ECO:0000259" key="4">
    <source>
        <dbReference type="Pfam" id="PF19403"/>
    </source>
</evidence>
<feature type="transmembrane region" description="Helical" evidence="2">
    <location>
        <begin position="515"/>
        <end position="535"/>
    </location>
</feature>
<feature type="compositionally biased region" description="Pro residues" evidence="1">
    <location>
        <begin position="473"/>
        <end position="490"/>
    </location>
</feature>
<sequence length="544" mass="54438">MTGARVITTAGIAAAALGAALLAGVGFPQAAGAAPVAASTVGPVNPVAQPLAGHPANSGFTVIAQGNVLLAADESEGTVAVGGNLSFTTSYNVAAHSPAVPTFTAPGDTVPTLLYVRGGVVFPPTAVNLKVLNGGYTKIGDTATYTAFDHDQNNALINYSIVPPGGTVNTNPQISGTVTQTPASIGTPVPSSLIDVDGAFALYRPTATALAGCDENVLLTDANGAPITRPITSPTSVYLTLTPGVTNVLNLTAAELGQINEITYRTAPTASTPLLINVSGDYSGTFPNQAGVSGGQAPYILWNFASASTVTVNGGAAMEGTLYAPNAAVSWVQTNNIEGNVVAASFVHGPGNLGQVREVHDFPFAAELSCQSAPLDDPILSLVKVVHNSDGSTGQPSDWTLTASGPDTVTGQGGSADVTQQVVAPGDYTLSESGTLPDYTAGDWSCVGGVVSGDVVTLPQGAEVTCTIENTYVPPPPTPTPTPTPPPVVPDNPDSAAGGPTGELADTGSGAPAPMVALGILLLSAGAVVTTLGLVRQRRNTRGE</sequence>
<evidence type="ECO:0000313" key="7">
    <source>
        <dbReference type="Proteomes" id="UP000515511"/>
    </source>
</evidence>
<feature type="chain" id="PRO_5039445239" evidence="3">
    <location>
        <begin position="31"/>
        <end position="544"/>
    </location>
</feature>
<feature type="region of interest" description="Disordered" evidence="1">
    <location>
        <begin position="472"/>
        <end position="510"/>
    </location>
</feature>
<keyword evidence="2" id="KW-1133">Transmembrane helix</keyword>
<dbReference type="EMBL" id="CP043641">
    <property type="protein sequence ID" value="QNE36932.1"/>
    <property type="molecule type" value="Genomic_DNA"/>
</dbReference>
<dbReference type="KEGG" id="lse:F1C12_18645"/>
<feature type="domain" description="Choice-of-anchor A" evidence="5">
    <location>
        <begin position="56"/>
        <end position="349"/>
    </location>
</feature>
<evidence type="ECO:0000256" key="2">
    <source>
        <dbReference type="SAM" id="Phobius"/>
    </source>
</evidence>
<name>A0A7G6YEL7_9MICO</name>
<organism evidence="6 7">
    <name type="scientific">Leifsonia shinshuensis</name>
    <dbReference type="NCBI Taxonomy" id="150026"/>
    <lineage>
        <taxon>Bacteria</taxon>
        <taxon>Bacillati</taxon>
        <taxon>Actinomycetota</taxon>
        <taxon>Actinomycetes</taxon>
        <taxon>Micrococcales</taxon>
        <taxon>Microbacteriaceae</taxon>
        <taxon>Leifsonia</taxon>
    </lineage>
</organism>
<dbReference type="Pfam" id="PF19403">
    <property type="entry name" value="SpaA_2"/>
    <property type="match status" value="1"/>
</dbReference>
<dbReference type="Pfam" id="PF20597">
    <property type="entry name" value="pAdhesive_15"/>
    <property type="match status" value="1"/>
</dbReference>
<feature type="domain" description="SpaA-like prealbumin fold" evidence="4">
    <location>
        <begin position="380"/>
        <end position="468"/>
    </location>
</feature>
<dbReference type="RefSeq" id="WP_185276358.1">
    <property type="nucleotide sequence ID" value="NZ_CP043641.1"/>
</dbReference>
<feature type="region of interest" description="Disordered" evidence="1">
    <location>
        <begin position="391"/>
        <end position="415"/>
    </location>
</feature>
<reference evidence="7" key="1">
    <citation type="submission" date="2019-09" db="EMBL/GenBank/DDBJ databases">
        <title>Antimicrobial potential of Antarctic Bacteria.</title>
        <authorList>
            <person name="Benaud N."/>
            <person name="Edwards R.J."/>
            <person name="Ferrari B.C."/>
        </authorList>
    </citation>
    <scope>NUCLEOTIDE SEQUENCE [LARGE SCALE GENOMIC DNA]</scope>
    <source>
        <strain evidence="7">INR9</strain>
    </source>
</reference>
<evidence type="ECO:0000256" key="3">
    <source>
        <dbReference type="SAM" id="SignalP"/>
    </source>
</evidence>
<dbReference type="InterPro" id="IPR026588">
    <property type="entry name" value="Choice_anch_A"/>
</dbReference>
<keyword evidence="2" id="KW-0472">Membrane</keyword>
<dbReference type="Proteomes" id="UP000515511">
    <property type="component" value="Chromosome"/>
</dbReference>
<feature type="signal peptide" evidence="3">
    <location>
        <begin position="1"/>
        <end position="30"/>
    </location>
</feature>
<dbReference type="InterPro" id="IPR045826">
    <property type="entry name" value="SpaA_PFL_dom_2"/>
</dbReference>
<dbReference type="AlphaFoldDB" id="A0A7G6YEL7"/>
<keyword evidence="3" id="KW-0732">Signal</keyword>